<sequence>MNTKKDYSAFFKPYERGLELDMTSNTVNLDNLESFFGILTVFFRFQDYYVFKMNTKKDYSAFFKPYERGLELDMTSNTVNLDNLESFFGILTVFFRFQDYYVFKMNTKKDYSAFFKPYERGLELDMTSNAVNLDNLESFFGILTVFFRFQDYYVFKMNTKKDYSAFFKPYERGLELDMTSNTVNLDNLESFFGILTVFFRFQDYYVFKMNTKKDYSAFFKPYERGLELDMTSNTVNLDNLESFFGILTVFFRFQDYYVFKMNTKKDYSAVSKPYERGLELDTTSNAVNLDNLESFFGILTVFIRFQDYYVFKMNTKKDYSAFFKPYERGLELDMTSNAVNLDNLESFFGILTVFFRFQDYYVFKMNTKKDYSAFFKPYERGLELDMTSNTVNLDNLESFFGILTVFFRFQDYYVFKMNTKKDYSAFFKPYERGLELDMTSNTVNLDNLESFFGILTVFFRFQDYYVFKMNTKKDYSAVSSLMRED</sequence>
<proteinExistence type="predicted"/>
<reference evidence="1" key="1">
    <citation type="submission" date="2022-01" db="EMBL/GenBank/DDBJ databases">
        <authorList>
            <person name="King R."/>
        </authorList>
    </citation>
    <scope>NUCLEOTIDE SEQUENCE</scope>
</reference>
<name>A0A9P0DWX8_PHYSR</name>
<keyword evidence="2" id="KW-1185">Reference proteome</keyword>
<dbReference type="EMBL" id="CAKJVH030000012">
    <property type="protein sequence ID" value="CAH1188771.1"/>
    <property type="molecule type" value="Genomic_DNA"/>
</dbReference>
<gene>
    <name evidence="1" type="ORF">PHYEVI_LOCUS11825</name>
</gene>
<accession>A0A9P0DWX8</accession>
<protein>
    <submittedName>
        <fullName evidence="1">Uncharacterized protein</fullName>
    </submittedName>
</protein>
<dbReference type="Proteomes" id="UP001153712">
    <property type="component" value="Unassembled WGS sequence"/>
</dbReference>
<evidence type="ECO:0000313" key="2">
    <source>
        <dbReference type="Proteomes" id="UP001153712"/>
    </source>
</evidence>
<dbReference type="AlphaFoldDB" id="A0A9P0DWX8"/>
<organism evidence="1 2">
    <name type="scientific">Phyllotreta striolata</name>
    <name type="common">Striped flea beetle</name>
    <name type="synonym">Crioceris striolata</name>
    <dbReference type="NCBI Taxonomy" id="444603"/>
    <lineage>
        <taxon>Eukaryota</taxon>
        <taxon>Metazoa</taxon>
        <taxon>Ecdysozoa</taxon>
        <taxon>Arthropoda</taxon>
        <taxon>Hexapoda</taxon>
        <taxon>Insecta</taxon>
        <taxon>Pterygota</taxon>
        <taxon>Neoptera</taxon>
        <taxon>Endopterygota</taxon>
        <taxon>Coleoptera</taxon>
        <taxon>Polyphaga</taxon>
        <taxon>Cucujiformia</taxon>
        <taxon>Chrysomeloidea</taxon>
        <taxon>Chrysomelidae</taxon>
        <taxon>Galerucinae</taxon>
        <taxon>Alticini</taxon>
        <taxon>Phyllotreta</taxon>
    </lineage>
</organism>
<evidence type="ECO:0000313" key="1">
    <source>
        <dbReference type="EMBL" id="CAH1188771.1"/>
    </source>
</evidence>
<comment type="caution">
    <text evidence="1">The sequence shown here is derived from an EMBL/GenBank/DDBJ whole genome shotgun (WGS) entry which is preliminary data.</text>
</comment>